<dbReference type="RefSeq" id="WP_075063958.1">
    <property type="nucleotide sequence ID" value="NZ_LGCL01000039.1"/>
</dbReference>
<gene>
    <name evidence="1" type="ORF">ADN00_15600</name>
</gene>
<dbReference type="EMBL" id="LGCL01000039">
    <property type="protein sequence ID" value="KPL72241.1"/>
    <property type="molecule type" value="Genomic_DNA"/>
</dbReference>
<comment type="caution">
    <text evidence="1">The sequence shown here is derived from an EMBL/GenBank/DDBJ whole genome shotgun (WGS) entry which is preliminary data.</text>
</comment>
<name>A0A0P6WZK0_9CHLR</name>
<dbReference type="Proteomes" id="UP000050417">
    <property type="component" value="Unassembled WGS sequence"/>
</dbReference>
<sequence length="91" mass="10303">MRILLVEVENLKLAQEGRAIQNNWPKSPTSNGEFMTCFLDEVQIQLENINLENGNSEENQYRLWQALAYLQGVLDLVDGNTTPVPLDELVG</sequence>
<dbReference type="AlphaFoldDB" id="A0A0P6WZK0"/>
<protein>
    <submittedName>
        <fullName evidence="1">Uncharacterized protein</fullName>
    </submittedName>
</protein>
<keyword evidence="2" id="KW-1185">Reference proteome</keyword>
<dbReference type="STRING" id="1134406.ADN00_15600"/>
<accession>A0A0P6WZK0</accession>
<proteinExistence type="predicted"/>
<evidence type="ECO:0000313" key="2">
    <source>
        <dbReference type="Proteomes" id="UP000050417"/>
    </source>
</evidence>
<organism evidence="1 2">
    <name type="scientific">Ornatilinea apprima</name>
    <dbReference type="NCBI Taxonomy" id="1134406"/>
    <lineage>
        <taxon>Bacteria</taxon>
        <taxon>Bacillati</taxon>
        <taxon>Chloroflexota</taxon>
        <taxon>Anaerolineae</taxon>
        <taxon>Anaerolineales</taxon>
        <taxon>Anaerolineaceae</taxon>
        <taxon>Ornatilinea</taxon>
    </lineage>
</organism>
<reference evidence="1 2" key="1">
    <citation type="submission" date="2015-07" db="EMBL/GenBank/DDBJ databases">
        <title>Genome sequence of Ornatilinea apprima DSM 23815.</title>
        <authorList>
            <person name="Hemp J."/>
            <person name="Ward L.M."/>
            <person name="Pace L.A."/>
            <person name="Fischer W.W."/>
        </authorList>
    </citation>
    <scope>NUCLEOTIDE SEQUENCE [LARGE SCALE GENOMIC DNA]</scope>
    <source>
        <strain evidence="1 2">P3M-1</strain>
    </source>
</reference>
<evidence type="ECO:0000313" key="1">
    <source>
        <dbReference type="EMBL" id="KPL72241.1"/>
    </source>
</evidence>